<reference evidence="5 6" key="1">
    <citation type="submission" date="2017-11" db="EMBL/GenBank/DDBJ databases">
        <title>Draft genome sequence of Mitsuaria sp. HWN-4.</title>
        <authorList>
            <person name="Gundlapally S.R."/>
        </authorList>
    </citation>
    <scope>NUCLEOTIDE SEQUENCE [LARGE SCALE GENOMIC DNA]</scope>
    <source>
        <strain evidence="5 6">HWN-4</strain>
    </source>
</reference>
<dbReference type="InterPro" id="IPR036390">
    <property type="entry name" value="WH_DNA-bd_sf"/>
</dbReference>
<dbReference type="EMBL" id="PEOG01000051">
    <property type="protein sequence ID" value="PIM51866.1"/>
    <property type="molecule type" value="Genomic_DNA"/>
</dbReference>
<feature type="domain" description="HTH asnC-type" evidence="4">
    <location>
        <begin position="19"/>
        <end position="87"/>
    </location>
</feature>
<comment type="caution">
    <text evidence="5">The sequence shown here is derived from an EMBL/GenBank/DDBJ whole genome shotgun (WGS) entry which is preliminary data.</text>
</comment>
<dbReference type="Pfam" id="PF01037">
    <property type="entry name" value="AsnC_trans_reg"/>
    <property type="match status" value="1"/>
</dbReference>
<evidence type="ECO:0000256" key="3">
    <source>
        <dbReference type="ARBA" id="ARBA00023163"/>
    </source>
</evidence>
<dbReference type="PROSITE" id="PS50956">
    <property type="entry name" value="HTH_ASNC_2"/>
    <property type="match status" value="1"/>
</dbReference>
<accession>A0A2G9C617</accession>
<dbReference type="GO" id="GO:0043200">
    <property type="term" value="P:response to amino acid"/>
    <property type="evidence" value="ECO:0007669"/>
    <property type="project" value="TreeGrafter"/>
</dbReference>
<evidence type="ECO:0000259" key="4">
    <source>
        <dbReference type="PROSITE" id="PS50956"/>
    </source>
</evidence>
<dbReference type="InterPro" id="IPR019887">
    <property type="entry name" value="Tscrpt_reg_AsnC/Lrp_C"/>
</dbReference>
<protein>
    <submittedName>
        <fullName evidence="5">AsnC family transcriptional regulator</fullName>
    </submittedName>
</protein>
<dbReference type="Gene3D" id="1.10.10.10">
    <property type="entry name" value="Winged helix-like DNA-binding domain superfamily/Winged helix DNA-binding domain"/>
    <property type="match status" value="1"/>
</dbReference>
<dbReference type="Gene3D" id="3.30.70.920">
    <property type="match status" value="1"/>
</dbReference>
<dbReference type="PANTHER" id="PTHR30154">
    <property type="entry name" value="LEUCINE-RESPONSIVE REGULATORY PROTEIN"/>
    <property type="match status" value="1"/>
</dbReference>
<gene>
    <name evidence="5" type="ORF">CS062_17720</name>
</gene>
<evidence type="ECO:0000256" key="2">
    <source>
        <dbReference type="ARBA" id="ARBA00023125"/>
    </source>
</evidence>
<dbReference type="Proteomes" id="UP000231501">
    <property type="component" value="Unassembled WGS sequence"/>
</dbReference>
<evidence type="ECO:0000256" key="1">
    <source>
        <dbReference type="ARBA" id="ARBA00023015"/>
    </source>
</evidence>
<evidence type="ECO:0000313" key="6">
    <source>
        <dbReference type="Proteomes" id="UP000231501"/>
    </source>
</evidence>
<dbReference type="OrthoDB" id="5476at2"/>
<keyword evidence="3" id="KW-0804">Transcription</keyword>
<keyword evidence="2" id="KW-0238">DNA-binding</keyword>
<dbReference type="InterPro" id="IPR036388">
    <property type="entry name" value="WH-like_DNA-bd_sf"/>
</dbReference>
<dbReference type="SUPFAM" id="SSF46785">
    <property type="entry name" value="Winged helix' DNA-binding domain"/>
    <property type="match status" value="1"/>
</dbReference>
<organism evidence="5 6">
    <name type="scientific">Roseateles chitinivorans</name>
    <dbReference type="NCBI Taxonomy" id="2917965"/>
    <lineage>
        <taxon>Bacteria</taxon>
        <taxon>Pseudomonadati</taxon>
        <taxon>Pseudomonadota</taxon>
        <taxon>Betaproteobacteria</taxon>
        <taxon>Burkholderiales</taxon>
        <taxon>Sphaerotilaceae</taxon>
        <taxon>Roseateles</taxon>
    </lineage>
</organism>
<dbReference type="AlphaFoldDB" id="A0A2G9C617"/>
<dbReference type="RefSeq" id="WP_099862925.1">
    <property type="nucleotide sequence ID" value="NZ_PEOG01000051.1"/>
</dbReference>
<keyword evidence="1" id="KW-0805">Transcription regulation</keyword>
<dbReference type="InterPro" id="IPR011008">
    <property type="entry name" value="Dimeric_a/b-barrel"/>
</dbReference>
<evidence type="ECO:0000313" key="5">
    <source>
        <dbReference type="EMBL" id="PIM51866.1"/>
    </source>
</evidence>
<dbReference type="InterPro" id="IPR019888">
    <property type="entry name" value="Tscrpt_reg_AsnC-like"/>
</dbReference>
<keyword evidence="6" id="KW-1185">Reference proteome</keyword>
<dbReference type="Pfam" id="PF13404">
    <property type="entry name" value="HTH_AsnC-type"/>
    <property type="match status" value="1"/>
</dbReference>
<dbReference type="PRINTS" id="PR00033">
    <property type="entry name" value="HTHASNC"/>
</dbReference>
<sequence length="160" mass="17194">MNAKQATDTPSTAPATLRDQTDRDLVALLQANARESTADLARKLGVARTTVVARLARLEAEGLIAGYTVRLGGEAVERGVQAFVGITVQPRAGREVVKRLSRLPELRQLASVSGEFDYMATLRADSTARLDALLDEIGEIEGVIKTHTSVLLALRVDRSA</sequence>
<dbReference type="GO" id="GO:0005829">
    <property type="term" value="C:cytosol"/>
    <property type="evidence" value="ECO:0007669"/>
    <property type="project" value="TreeGrafter"/>
</dbReference>
<name>A0A2G9C617_9BURK</name>
<dbReference type="PANTHER" id="PTHR30154:SF53">
    <property type="entry name" value="HTH-TYPE TRANSCRIPTIONAL REGULATOR LRPC"/>
    <property type="match status" value="1"/>
</dbReference>
<dbReference type="SUPFAM" id="SSF54909">
    <property type="entry name" value="Dimeric alpha+beta barrel"/>
    <property type="match status" value="1"/>
</dbReference>
<dbReference type="SMART" id="SM00344">
    <property type="entry name" value="HTH_ASNC"/>
    <property type="match status" value="1"/>
</dbReference>
<proteinExistence type="predicted"/>
<dbReference type="GO" id="GO:0043565">
    <property type="term" value="F:sequence-specific DNA binding"/>
    <property type="evidence" value="ECO:0007669"/>
    <property type="project" value="InterPro"/>
</dbReference>
<dbReference type="InterPro" id="IPR000485">
    <property type="entry name" value="AsnC-type_HTH_dom"/>
</dbReference>